<evidence type="ECO:0000313" key="2">
    <source>
        <dbReference type="EMBL" id="GAH50141.1"/>
    </source>
</evidence>
<feature type="non-terminal residue" evidence="2">
    <location>
        <position position="1"/>
    </location>
</feature>
<proteinExistence type="predicted"/>
<evidence type="ECO:0000256" key="1">
    <source>
        <dbReference type="SAM" id="Coils"/>
    </source>
</evidence>
<name>X1FWX1_9ZZZZ</name>
<accession>X1FWX1</accession>
<reference evidence="2" key="1">
    <citation type="journal article" date="2014" name="Front. Microbiol.">
        <title>High frequency of phylogenetically diverse reductive dehalogenase-homologous genes in deep subseafloor sedimentary metagenomes.</title>
        <authorList>
            <person name="Kawai M."/>
            <person name="Futagami T."/>
            <person name="Toyoda A."/>
            <person name="Takaki Y."/>
            <person name="Nishi S."/>
            <person name="Hori S."/>
            <person name="Arai W."/>
            <person name="Tsubouchi T."/>
            <person name="Morono Y."/>
            <person name="Uchiyama I."/>
            <person name="Ito T."/>
            <person name="Fujiyama A."/>
            <person name="Inagaki F."/>
            <person name="Takami H."/>
        </authorList>
    </citation>
    <scope>NUCLEOTIDE SEQUENCE</scope>
    <source>
        <strain evidence="2">Expedition CK06-06</strain>
    </source>
</reference>
<dbReference type="AlphaFoldDB" id="X1FWX1"/>
<dbReference type="EMBL" id="BARU01019219">
    <property type="protein sequence ID" value="GAH50141.1"/>
    <property type="molecule type" value="Genomic_DNA"/>
</dbReference>
<keyword evidence="1" id="KW-0175">Coiled coil</keyword>
<feature type="coiled-coil region" evidence="1">
    <location>
        <begin position="136"/>
        <end position="163"/>
    </location>
</feature>
<sequence>DSFFKSDVKGKEAKASIALGDLLGFDEAIISQVKESQKIKKPEDIKKLAKLNKAGWKKELTKVAGKIDIAGKPLDRKLIELHASSLVRKMEREFPTVAFSAQLGREEKKNIILKNHKEITEFLTKHEDFDLQHSNIDIYLKKKKLAKKKNEAMREELKTVQRIFKFVPHYSKTNALRKQGIHSAQSIAAIGETRFIKEIAPKAGIKTKEARDIFRRAERTNTAAMLIVGELQDTMRTMDVPALEMKSLSKKLEAVSKDFPNLKSLFKLTDVCECEHCRSVYSPAAYLVE</sequence>
<organism evidence="2">
    <name type="scientific">marine sediment metagenome</name>
    <dbReference type="NCBI Taxonomy" id="412755"/>
    <lineage>
        <taxon>unclassified sequences</taxon>
        <taxon>metagenomes</taxon>
        <taxon>ecological metagenomes</taxon>
    </lineage>
</organism>
<protein>
    <submittedName>
        <fullName evidence="2">Uncharacterized protein</fullName>
    </submittedName>
</protein>
<feature type="non-terminal residue" evidence="2">
    <location>
        <position position="289"/>
    </location>
</feature>
<gene>
    <name evidence="2" type="ORF">S03H2_31675</name>
</gene>
<comment type="caution">
    <text evidence="2">The sequence shown here is derived from an EMBL/GenBank/DDBJ whole genome shotgun (WGS) entry which is preliminary data.</text>
</comment>